<proteinExistence type="predicted"/>
<comment type="caution">
    <text evidence="1">The sequence shown here is derived from an EMBL/GenBank/DDBJ whole genome shotgun (WGS) entry which is preliminary data.</text>
</comment>
<organism evidence="1 2">
    <name type="scientific">Pseudomonas psychrophila</name>
    <dbReference type="NCBI Taxonomy" id="122355"/>
    <lineage>
        <taxon>Bacteria</taxon>
        <taxon>Pseudomonadati</taxon>
        <taxon>Pseudomonadota</taxon>
        <taxon>Gammaproteobacteria</taxon>
        <taxon>Pseudomonadales</taxon>
        <taxon>Pseudomonadaceae</taxon>
        <taxon>Pseudomonas</taxon>
    </lineage>
</organism>
<name>A0A8I1K9V0_9PSED</name>
<reference evidence="1" key="1">
    <citation type="submission" date="2020-12" db="EMBL/GenBank/DDBJ databases">
        <title>Antibiotic resistance and phylogeny of Pseudomonas spp. isolated over three decades from chicken meat in the Norwegian food chain.</title>
        <authorList>
            <person name="Moen B."/>
        </authorList>
    </citation>
    <scope>NUCLEOTIDE SEQUENCE</scope>
    <source>
        <strain evidence="1">MF6762</strain>
    </source>
</reference>
<dbReference type="EMBL" id="JAEKCZ010000026">
    <property type="protein sequence ID" value="MBJ2259171.1"/>
    <property type="molecule type" value="Genomic_DNA"/>
</dbReference>
<dbReference type="RefSeq" id="WP_198822849.1">
    <property type="nucleotide sequence ID" value="NZ_JAEKCZ010000026.1"/>
</dbReference>
<gene>
    <name evidence="1" type="ORF">JFT45_21970</name>
</gene>
<dbReference type="Proteomes" id="UP000658390">
    <property type="component" value="Unassembled WGS sequence"/>
</dbReference>
<protein>
    <submittedName>
        <fullName evidence="1">Uncharacterized protein</fullName>
    </submittedName>
</protein>
<accession>A0A8I1K9V0</accession>
<dbReference type="AlphaFoldDB" id="A0A8I1K9V0"/>
<evidence type="ECO:0000313" key="1">
    <source>
        <dbReference type="EMBL" id="MBJ2259171.1"/>
    </source>
</evidence>
<sequence length="98" mass="11036">MSNIRQEGRGYTARSPLARYQKEKTPAKEMARVGAAFKVIAQITERLASKVFEILRNGDLLAAVNKVFKVACSFFLGPTFVRHYALHEQTVQIVSYDS</sequence>
<evidence type="ECO:0000313" key="2">
    <source>
        <dbReference type="Proteomes" id="UP000658390"/>
    </source>
</evidence>